<name>A0ABR2HLF7_9PEZI</name>
<dbReference type="GO" id="GO:0016787">
    <property type="term" value="F:hydrolase activity"/>
    <property type="evidence" value="ECO:0007669"/>
    <property type="project" value="UniProtKB-KW"/>
</dbReference>
<proteinExistence type="predicted"/>
<keyword evidence="3" id="KW-1185">Reference proteome</keyword>
<comment type="caution">
    <text evidence="2">The sequence shown here is derived from an EMBL/GenBank/DDBJ whole genome shotgun (WGS) entry which is preliminary data.</text>
</comment>
<accession>A0ABR2HLF7</accession>
<sequence>MFLGGLVQRSSCRSTTRTTCSTQWVAVFADSSHFRSKVAIARSRARSEPEYGCLEARLRVFLTGVQNDRQIVVLIDENGDRTSGYLVSSQGLSSRISSNVGIREDKQADSYRESPELVMSVCSVYYAISILLQASTVPILSGCTVGSSNCLPSPAGKPDMAFQQADEFSKLLGQFLATGLDITMLWPFVGYTAFVAGGVLMTLVPETNKLTGPNSQWTQAPQSVSDQVATVQTVLEVLGIYWVPLRSLALQLKEVVDHGEFRDVKPVTLPVYPWGLSCGDHSDHGQNPATIPFSRLGSSQSTHQAQNLSPISNVQVVEDPDSCRACDQPGNAHSQQEPQLQVAGTAGSSLYHPSDITYDFDMEELAANNGAGNNPIETDWWCAMPTDQIMGFSAETI</sequence>
<keyword evidence="2" id="KW-0378">Hydrolase</keyword>
<protein>
    <submittedName>
        <fullName evidence="2">Fumarylacetoacetate hydrolase</fullName>
    </submittedName>
</protein>
<evidence type="ECO:0000313" key="3">
    <source>
        <dbReference type="Proteomes" id="UP001390339"/>
    </source>
</evidence>
<evidence type="ECO:0000256" key="1">
    <source>
        <dbReference type="SAM" id="MobiDB-lite"/>
    </source>
</evidence>
<organism evidence="2 3">
    <name type="scientific">Apiospora arundinis</name>
    <dbReference type="NCBI Taxonomy" id="335852"/>
    <lineage>
        <taxon>Eukaryota</taxon>
        <taxon>Fungi</taxon>
        <taxon>Dikarya</taxon>
        <taxon>Ascomycota</taxon>
        <taxon>Pezizomycotina</taxon>
        <taxon>Sordariomycetes</taxon>
        <taxon>Xylariomycetidae</taxon>
        <taxon>Amphisphaeriales</taxon>
        <taxon>Apiosporaceae</taxon>
        <taxon>Apiospora</taxon>
    </lineage>
</organism>
<dbReference type="Proteomes" id="UP001390339">
    <property type="component" value="Unassembled WGS sequence"/>
</dbReference>
<reference evidence="2 3" key="1">
    <citation type="journal article" date="2024" name="IMA Fungus">
        <title>Apiospora arundinis, a panoply of carbohydrate-active enzymes and secondary metabolites.</title>
        <authorList>
            <person name="Sorensen T."/>
            <person name="Petersen C."/>
            <person name="Muurmann A.T."/>
            <person name="Christiansen J.V."/>
            <person name="Brundto M.L."/>
            <person name="Overgaard C.K."/>
            <person name="Boysen A.T."/>
            <person name="Wollenberg R.D."/>
            <person name="Larsen T.O."/>
            <person name="Sorensen J.L."/>
            <person name="Nielsen K.L."/>
            <person name="Sondergaard T.E."/>
        </authorList>
    </citation>
    <scope>NUCLEOTIDE SEQUENCE [LARGE SCALE GENOMIC DNA]</scope>
    <source>
        <strain evidence="2 3">AAU 773</strain>
    </source>
</reference>
<dbReference type="EMBL" id="JAPCWZ010000010">
    <property type="protein sequence ID" value="KAK8848567.1"/>
    <property type="molecule type" value="Genomic_DNA"/>
</dbReference>
<evidence type="ECO:0000313" key="2">
    <source>
        <dbReference type="EMBL" id="KAK8848567.1"/>
    </source>
</evidence>
<feature type="region of interest" description="Disordered" evidence="1">
    <location>
        <begin position="283"/>
        <end position="311"/>
    </location>
</feature>
<gene>
    <name evidence="2" type="ORF">PGQ11_015047</name>
</gene>
<feature type="compositionally biased region" description="Polar residues" evidence="1">
    <location>
        <begin position="296"/>
        <end position="311"/>
    </location>
</feature>